<evidence type="ECO:0000256" key="1">
    <source>
        <dbReference type="SAM" id="MobiDB-lite"/>
    </source>
</evidence>
<keyword evidence="2" id="KW-0732">Signal</keyword>
<dbReference type="AlphaFoldDB" id="A0A1Q3E768"/>
<organism evidence="3 4">
    <name type="scientific">Lentinula edodes</name>
    <name type="common">Shiitake mushroom</name>
    <name type="synonym">Lentinus edodes</name>
    <dbReference type="NCBI Taxonomy" id="5353"/>
    <lineage>
        <taxon>Eukaryota</taxon>
        <taxon>Fungi</taxon>
        <taxon>Dikarya</taxon>
        <taxon>Basidiomycota</taxon>
        <taxon>Agaricomycotina</taxon>
        <taxon>Agaricomycetes</taxon>
        <taxon>Agaricomycetidae</taxon>
        <taxon>Agaricales</taxon>
        <taxon>Marasmiineae</taxon>
        <taxon>Omphalotaceae</taxon>
        <taxon>Lentinula</taxon>
    </lineage>
</organism>
<gene>
    <name evidence="3" type="ORF">LENED_004776</name>
</gene>
<accession>A0A1Q3E768</accession>
<comment type="caution">
    <text evidence="3">The sequence shown here is derived from an EMBL/GenBank/DDBJ whole genome shotgun (WGS) entry which is preliminary data.</text>
</comment>
<reference evidence="3 4" key="1">
    <citation type="submission" date="2016-08" db="EMBL/GenBank/DDBJ databases">
        <authorList>
            <consortium name="Lentinula edodes genome sequencing consortium"/>
            <person name="Sakamoto Y."/>
            <person name="Nakade K."/>
            <person name="Sato S."/>
            <person name="Yoshida Y."/>
            <person name="Miyazaki K."/>
            <person name="Natsume S."/>
            <person name="Konno N."/>
        </authorList>
    </citation>
    <scope>NUCLEOTIDE SEQUENCE [LARGE SCALE GENOMIC DNA]</scope>
    <source>
        <strain evidence="3 4">NBRC 111202</strain>
    </source>
</reference>
<evidence type="ECO:0000256" key="2">
    <source>
        <dbReference type="SAM" id="SignalP"/>
    </source>
</evidence>
<evidence type="ECO:0000313" key="4">
    <source>
        <dbReference type="Proteomes" id="UP000188533"/>
    </source>
</evidence>
<keyword evidence="4" id="KW-1185">Reference proteome</keyword>
<feature type="signal peptide" evidence="2">
    <location>
        <begin position="1"/>
        <end position="23"/>
    </location>
</feature>
<name>A0A1Q3E768_LENED</name>
<dbReference type="Proteomes" id="UP000188533">
    <property type="component" value="Unassembled WGS sequence"/>
</dbReference>
<evidence type="ECO:0000313" key="3">
    <source>
        <dbReference type="EMBL" id="GAW03083.1"/>
    </source>
</evidence>
<feature type="region of interest" description="Disordered" evidence="1">
    <location>
        <begin position="150"/>
        <end position="180"/>
    </location>
</feature>
<proteinExistence type="predicted"/>
<dbReference type="EMBL" id="BDGU01000127">
    <property type="protein sequence ID" value="GAW03083.1"/>
    <property type="molecule type" value="Genomic_DNA"/>
</dbReference>
<reference evidence="3 4" key="2">
    <citation type="submission" date="2017-02" db="EMBL/GenBank/DDBJ databases">
        <title>A genome survey and senescence transcriptome analysis in Lentinula edodes.</title>
        <authorList>
            <person name="Sakamoto Y."/>
            <person name="Nakade K."/>
            <person name="Sato S."/>
            <person name="Yoshida Y."/>
            <person name="Miyazaki K."/>
            <person name="Natsume S."/>
            <person name="Konno N."/>
        </authorList>
    </citation>
    <scope>NUCLEOTIDE SEQUENCE [LARGE SCALE GENOMIC DNA]</scope>
    <source>
        <strain evidence="3 4">NBRC 111202</strain>
    </source>
</reference>
<feature type="chain" id="PRO_5012975941" evidence="2">
    <location>
        <begin position="24"/>
        <end position="180"/>
    </location>
</feature>
<protein>
    <submittedName>
        <fullName evidence="3">Uncharacterized protein</fullName>
    </submittedName>
</protein>
<sequence>MHLTVPASLLYILLMGFISVVNAAPATIKVADSANSNIVSESHLESRTGEHHQAGEGVQHFPMIVVYITAIRAVVITTGHPPDKQLKFQDEVVQSRLEARLKFYFKHTWKCDADINFVGNLEFIMVDVEGGFSFKYKKFPDYKKIRSGFVSESNPPSPLGSSYDSLNSDTHVTLQVPQRS</sequence>